<evidence type="ECO:0000313" key="1">
    <source>
        <dbReference type="EMBL" id="KAI0028381.1"/>
    </source>
</evidence>
<reference evidence="1" key="2">
    <citation type="journal article" date="2022" name="New Phytol.">
        <title>Evolutionary transition to the ectomycorrhizal habit in the genomes of a hyperdiverse lineage of mushroom-forming fungi.</title>
        <authorList>
            <person name="Looney B."/>
            <person name="Miyauchi S."/>
            <person name="Morin E."/>
            <person name="Drula E."/>
            <person name="Courty P.E."/>
            <person name="Kohler A."/>
            <person name="Kuo A."/>
            <person name="LaButti K."/>
            <person name="Pangilinan J."/>
            <person name="Lipzen A."/>
            <person name="Riley R."/>
            <person name="Andreopoulos W."/>
            <person name="He G."/>
            <person name="Johnson J."/>
            <person name="Nolan M."/>
            <person name="Tritt A."/>
            <person name="Barry K.W."/>
            <person name="Grigoriev I.V."/>
            <person name="Nagy L.G."/>
            <person name="Hibbett D."/>
            <person name="Henrissat B."/>
            <person name="Matheny P.B."/>
            <person name="Labbe J."/>
            <person name="Martin F.M."/>
        </authorList>
    </citation>
    <scope>NUCLEOTIDE SEQUENCE</scope>
    <source>
        <strain evidence="1">EC-137</strain>
    </source>
</reference>
<sequence>MPAESPARDAPASLDLAYPPSAHAFRLPFAHPPRPSYSPLLHHALHPAPYPAPYASWRPIDAPAEHILPPPPPPAQPIAHKVWILDCKTCQTFLTNRGMK</sequence>
<dbReference type="EMBL" id="MU273758">
    <property type="protein sequence ID" value="KAI0028381.1"/>
    <property type="molecule type" value="Genomic_DNA"/>
</dbReference>
<protein>
    <submittedName>
        <fullName evidence="1">Uncharacterized protein</fullName>
    </submittedName>
</protein>
<organism evidence="1 2">
    <name type="scientific">Vararia minispora EC-137</name>
    <dbReference type="NCBI Taxonomy" id="1314806"/>
    <lineage>
        <taxon>Eukaryota</taxon>
        <taxon>Fungi</taxon>
        <taxon>Dikarya</taxon>
        <taxon>Basidiomycota</taxon>
        <taxon>Agaricomycotina</taxon>
        <taxon>Agaricomycetes</taxon>
        <taxon>Russulales</taxon>
        <taxon>Lachnocladiaceae</taxon>
        <taxon>Vararia</taxon>
    </lineage>
</organism>
<proteinExistence type="predicted"/>
<gene>
    <name evidence="1" type="ORF">K488DRAFT_73803</name>
</gene>
<accession>A0ACB8Q9V5</accession>
<reference evidence="1" key="1">
    <citation type="submission" date="2021-02" db="EMBL/GenBank/DDBJ databases">
        <authorList>
            <consortium name="DOE Joint Genome Institute"/>
            <person name="Ahrendt S."/>
            <person name="Looney B.P."/>
            <person name="Miyauchi S."/>
            <person name="Morin E."/>
            <person name="Drula E."/>
            <person name="Courty P.E."/>
            <person name="Chicoki N."/>
            <person name="Fauchery L."/>
            <person name="Kohler A."/>
            <person name="Kuo A."/>
            <person name="Labutti K."/>
            <person name="Pangilinan J."/>
            <person name="Lipzen A."/>
            <person name="Riley R."/>
            <person name="Andreopoulos W."/>
            <person name="He G."/>
            <person name="Johnson J."/>
            <person name="Barry K.W."/>
            <person name="Grigoriev I.V."/>
            <person name="Nagy L."/>
            <person name="Hibbett D."/>
            <person name="Henrissat B."/>
            <person name="Matheny P.B."/>
            <person name="Labbe J."/>
            <person name="Martin F."/>
        </authorList>
    </citation>
    <scope>NUCLEOTIDE SEQUENCE</scope>
    <source>
        <strain evidence="1">EC-137</strain>
    </source>
</reference>
<keyword evidence="2" id="KW-1185">Reference proteome</keyword>
<dbReference type="Proteomes" id="UP000814128">
    <property type="component" value="Unassembled WGS sequence"/>
</dbReference>
<evidence type="ECO:0000313" key="2">
    <source>
        <dbReference type="Proteomes" id="UP000814128"/>
    </source>
</evidence>
<feature type="non-terminal residue" evidence="1">
    <location>
        <position position="100"/>
    </location>
</feature>
<name>A0ACB8Q9V5_9AGAM</name>
<comment type="caution">
    <text evidence="1">The sequence shown here is derived from an EMBL/GenBank/DDBJ whole genome shotgun (WGS) entry which is preliminary data.</text>
</comment>